<dbReference type="InterPro" id="IPR036291">
    <property type="entry name" value="NAD(P)-bd_dom_sf"/>
</dbReference>
<dbReference type="AlphaFoldDB" id="A0A4D4J738"/>
<protein>
    <submittedName>
        <fullName evidence="6">3-alpha-hydroxysteroid dehydrogenase</fullName>
    </submittedName>
</protein>
<evidence type="ECO:0000256" key="1">
    <source>
        <dbReference type="ARBA" id="ARBA00006484"/>
    </source>
</evidence>
<keyword evidence="4" id="KW-0443">Lipid metabolism</keyword>
<evidence type="ECO:0000256" key="2">
    <source>
        <dbReference type="ARBA" id="ARBA00023002"/>
    </source>
</evidence>
<dbReference type="PANTHER" id="PTHR43180:SF28">
    <property type="entry name" value="NAD(P)-BINDING ROSSMANN-FOLD SUPERFAMILY PROTEIN"/>
    <property type="match status" value="1"/>
</dbReference>
<dbReference type="Gene3D" id="3.40.50.720">
    <property type="entry name" value="NAD(P)-binding Rossmann-like Domain"/>
    <property type="match status" value="1"/>
</dbReference>
<comment type="similarity">
    <text evidence="1">Belongs to the short-chain dehydrogenases/reductases (SDR) family.</text>
</comment>
<dbReference type="Proteomes" id="UP000298860">
    <property type="component" value="Unassembled WGS sequence"/>
</dbReference>
<dbReference type="PRINTS" id="PR00080">
    <property type="entry name" value="SDRFAMILY"/>
</dbReference>
<dbReference type="FunFam" id="3.40.50.720:FF:000084">
    <property type="entry name" value="Short-chain dehydrogenase reductase"/>
    <property type="match status" value="1"/>
</dbReference>
<organism evidence="6 7">
    <name type="scientific">Gandjariella thermophila</name>
    <dbReference type="NCBI Taxonomy" id="1931992"/>
    <lineage>
        <taxon>Bacteria</taxon>
        <taxon>Bacillati</taxon>
        <taxon>Actinomycetota</taxon>
        <taxon>Actinomycetes</taxon>
        <taxon>Pseudonocardiales</taxon>
        <taxon>Pseudonocardiaceae</taxon>
        <taxon>Gandjariella</taxon>
    </lineage>
</organism>
<dbReference type="Pfam" id="PF13561">
    <property type="entry name" value="adh_short_C2"/>
    <property type="match status" value="1"/>
</dbReference>
<dbReference type="GO" id="GO:0008202">
    <property type="term" value="P:steroid metabolic process"/>
    <property type="evidence" value="ECO:0007669"/>
    <property type="project" value="UniProtKB-KW"/>
</dbReference>
<keyword evidence="5" id="KW-0753">Steroid metabolism</keyword>
<dbReference type="EMBL" id="BJFL01000004">
    <property type="protein sequence ID" value="GDY29767.1"/>
    <property type="molecule type" value="Genomic_DNA"/>
</dbReference>
<dbReference type="InterPro" id="IPR002347">
    <property type="entry name" value="SDR_fam"/>
</dbReference>
<dbReference type="PROSITE" id="PS00061">
    <property type="entry name" value="ADH_SHORT"/>
    <property type="match status" value="1"/>
</dbReference>
<dbReference type="OrthoDB" id="3542748at2"/>
<gene>
    <name evidence="6" type="ORF">GTS_14000</name>
</gene>
<keyword evidence="3" id="KW-0520">NAD</keyword>
<dbReference type="RefSeq" id="WP_137812923.1">
    <property type="nucleotide sequence ID" value="NZ_BJFL01000004.1"/>
</dbReference>
<proteinExistence type="inferred from homology"/>
<accession>A0A4D4J738</accession>
<evidence type="ECO:0000256" key="4">
    <source>
        <dbReference type="ARBA" id="ARBA00023098"/>
    </source>
</evidence>
<dbReference type="PANTHER" id="PTHR43180">
    <property type="entry name" value="3-OXOACYL-(ACYL-CARRIER-PROTEIN) REDUCTASE (AFU_ORTHOLOGUE AFUA_6G11210)"/>
    <property type="match status" value="1"/>
</dbReference>
<dbReference type="NCBIfam" id="NF005559">
    <property type="entry name" value="PRK07231.1"/>
    <property type="match status" value="1"/>
</dbReference>
<evidence type="ECO:0000313" key="6">
    <source>
        <dbReference type="EMBL" id="GDY29767.1"/>
    </source>
</evidence>
<evidence type="ECO:0000313" key="7">
    <source>
        <dbReference type="Proteomes" id="UP000298860"/>
    </source>
</evidence>
<name>A0A4D4J738_9PSEU</name>
<evidence type="ECO:0000256" key="5">
    <source>
        <dbReference type="ARBA" id="ARBA00023221"/>
    </source>
</evidence>
<sequence>MGRLSGKVALITGAARGQGAAMARGYVAEGARVVLADIADDAGKQLADELGDAARYQHLDVASEEDWAAAVRVTTDAFGRLDVLVNNAGILHFSSIVETTLADYERIIRVNQTGTFLGIRAAVPAMTEAGGGSIINLSSVEGLGGMPLLLAYTASKFAIRGMTKSAAMELGRHGIRVNSVHPGMIDTQMVRDAAGGGDDLDLSPIGQYIPLGRIGQPEDVAGVVVFLGSDESRYCTGAEFVADGGVTATHAFYNIS</sequence>
<dbReference type="PRINTS" id="PR00081">
    <property type="entry name" value="GDHRDH"/>
</dbReference>
<keyword evidence="7" id="KW-1185">Reference proteome</keyword>
<comment type="caution">
    <text evidence="6">The sequence shown here is derived from an EMBL/GenBank/DDBJ whole genome shotgun (WGS) entry which is preliminary data.</text>
</comment>
<keyword evidence="2" id="KW-0560">Oxidoreductase</keyword>
<evidence type="ECO:0000256" key="3">
    <source>
        <dbReference type="ARBA" id="ARBA00023027"/>
    </source>
</evidence>
<reference evidence="7" key="1">
    <citation type="submission" date="2019-04" db="EMBL/GenBank/DDBJ databases">
        <title>Draft genome sequence of Pseudonocardiaceae bacterium SL3-2-4.</title>
        <authorList>
            <person name="Ningsih F."/>
            <person name="Yokota A."/>
            <person name="Sakai Y."/>
            <person name="Nanatani K."/>
            <person name="Yabe S."/>
            <person name="Oetari A."/>
            <person name="Sjamsuridzal W."/>
        </authorList>
    </citation>
    <scope>NUCLEOTIDE SEQUENCE [LARGE SCALE GENOMIC DNA]</scope>
    <source>
        <strain evidence="7">SL3-2-4</strain>
    </source>
</reference>
<dbReference type="SUPFAM" id="SSF51735">
    <property type="entry name" value="NAD(P)-binding Rossmann-fold domains"/>
    <property type="match status" value="1"/>
</dbReference>
<dbReference type="InterPro" id="IPR020904">
    <property type="entry name" value="Sc_DH/Rdtase_CS"/>
</dbReference>
<dbReference type="GO" id="GO:0016491">
    <property type="term" value="F:oxidoreductase activity"/>
    <property type="evidence" value="ECO:0007669"/>
    <property type="project" value="UniProtKB-KW"/>
</dbReference>